<evidence type="ECO:0000256" key="8">
    <source>
        <dbReference type="SAM" id="Phobius"/>
    </source>
</evidence>
<organism evidence="9 10">
    <name type="scientific">Methylomonas methanica</name>
    <dbReference type="NCBI Taxonomy" id="421"/>
    <lineage>
        <taxon>Bacteria</taxon>
        <taxon>Pseudomonadati</taxon>
        <taxon>Pseudomonadota</taxon>
        <taxon>Gammaproteobacteria</taxon>
        <taxon>Methylococcales</taxon>
        <taxon>Methylococcaceae</taxon>
        <taxon>Methylomonas</taxon>
    </lineage>
</organism>
<feature type="compositionally biased region" description="Polar residues" evidence="7">
    <location>
        <begin position="159"/>
        <end position="171"/>
    </location>
</feature>
<keyword evidence="4 8" id="KW-0812">Transmembrane</keyword>
<feature type="region of interest" description="Disordered" evidence="7">
    <location>
        <begin position="86"/>
        <end position="138"/>
    </location>
</feature>
<name>A0A177M6A9_METMH</name>
<proteinExistence type="inferred from homology"/>
<dbReference type="RefSeq" id="WP_064037739.1">
    <property type="nucleotide sequence ID" value="NZ_LUUH01000074.1"/>
</dbReference>
<evidence type="ECO:0000313" key="10">
    <source>
        <dbReference type="Proteomes" id="UP000077763"/>
    </source>
</evidence>
<comment type="subcellular location">
    <subcellularLocation>
        <location evidence="1">Cell membrane</location>
        <topology evidence="1">Single-pass membrane protein</topology>
    </subcellularLocation>
</comment>
<feature type="compositionally biased region" description="Pro residues" evidence="7">
    <location>
        <begin position="95"/>
        <end position="107"/>
    </location>
</feature>
<evidence type="ECO:0000256" key="7">
    <source>
        <dbReference type="SAM" id="MobiDB-lite"/>
    </source>
</evidence>
<dbReference type="AlphaFoldDB" id="A0A177M6A9"/>
<dbReference type="Gene3D" id="2.40.128.260">
    <property type="entry name" value="Type IV secretion system, VirB10/TraB/TrbI"/>
    <property type="match status" value="2"/>
</dbReference>
<accession>A0A177M6A9</accession>
<evidence type="ECO:0000256" key="2">
    <source>
        <dbReference type="ARBA" id="ARBA00010265"/>
    </source>
</evidence>
<dbReference type="Proteomes" id="UP000077763">
    <property type="component" value="Unassembled WGS sequence"/>
</dbReference>
<evidence type="ECO:0000256" key="5">
    <source>
        <dbReference type="ARBA" id="ARBA00022989"/>
    </source>
</evidence>
<dbReference type="InterPro" id="IPR042217">
    <property type="entry name" value="T4SS_VirB10/TrbI"/>
</dbReference>
<keyword evidence="6 8" id="KW-0472">Membrane</keyword>
<comment type="caution">
    <text evidence="9">The sequence shown here is derived from an EMBL/GenBank/DDBJ whole genome shotgun (WGS) entry which is preliminary data.</text>
</comment>
<dbReference type="InterPro" id="IPR047695">
    <property type="entry name" value="T4SS_VirB10/PtlG"/>
</dbReference>
<protein>
    <recommendedName>
        <fullName evidence="11">Type IV secretion system protein VirB10</fullName>
    </recommendedName>
</protein>
<evidence type="ECO:0008006" key="11">
    <source>
        <dbReference type="Google" id="ProtNLM"/>
    </source>
</evidence>
<evidence type="ECO:0000256" key="3">
    <source>
        <dbReference type="ARBA" id="ARBA00022475"/>
    </source>
</evidence>
<sequence length="413" mass="44313">MNNTHEPHMDEFEPTEQVTGERRIPSVTKGQSVQSKLNNIFAVGLIVLLGAGFLTWYYGNLTGKQKLADEAKRKQQEQLLQANSGLPKLGAVPFPNQPQAPATPPPESINAGNLFGPPPEIAESAAGNNGQPKPKTPEELAIERRLNTPVYVKTALHNSVSAGGQNPSRTPGQAAALASNSSGNNTALGDALKPTTMATASAQMLPSLTYLIPKGRKGDCTLETAIDSQLPGLVTCVLAYDIFGADGKVPLLKRGTAINGETRTTVQQGQNRLFVIWTEARTEHGVIAQLDSPATDSLGRSGITGEVDNHFWDRFGAAILISVINGAIQAGTNYASGAGNSGGTTLNYNTQQPNSVMTEVLRSTVNIPPTINIPQGERVQILFARDVDFRSVYSLEDKYQYIYDETEAKYLRN</sequence>
<keyword evidence="5 8" id="KW-1133">Transmembrane helix</keyword>
<gene>
    <name evidence="9" type="ORF">A1353_19035</name>
</gene>
<feature type="region of interest" description="Disordered" evidence="7">
    <location>
        <begin position="1"/>
        <end position="31"/>
    </location>
</feature>
<dbReference type="NCBIfam" id="NF038091">
    <property type="entry name" value="T4SS_VirB10"/>
    <property type="match status" value="1"/>
</dbReference>
<evidence type="ECO:0000313" key="9">
    <source>
        <dbReference type="EMBL" id="OAI00905.1"/>
    </source>
</evidence>
<evidence type="ECO:0000256" key="6">
    <source>
        <dbReference type="ARBA" id="ARBA00023136"/>
    </source>
</evidence>
<comment type="similarity">
    <text evidence="2">Belongs to the TrbI/VirB10 family.</text>
</comment>
<dbReference type="Pfam" id="PF03743">
    <property type="entry name" value="TrbI"/>
    <property type="match status" value="1"/>
</dbReference>
<dbReference type="EMBL" id="LUUH01000074">
    <property type="protein sequence ID" value="OAI00905.1"/>
    <property type="molecule type" value="Genomic_DNA"/>
</dbReference>
<feature type="region of interest" description="Disordered" evidence="7">
    <location>
        <begin position="159"/>
        <end position="181"/>
    </location>
</feature>
<feature type="transmembrane region" description="Helical" evidence="8">
    <location>
        <begin position="39"/>
        <end position="59"/>
    </location>
</feature>
<evidence type="ECO:0000256" key="4">
    <source>
        <dbReference type="ARBA" id="ARBA00022692"/>
    </source>
</evidence>
<feature type="compositionally biased region" description="Basic and acidic residues" evidence="7">
    <location>
        <begin position="1"/>
        <end position="11"/>
    </location>
</feature>
<dbReference type="CDD" id="cd16429">
    <property type="entry name" value="VirB10"/>
    <property type="match status" value="1"/>
</dbReference>
<dbReference type="GO" id="GO:0005886">
    <property type="term" value="C:plasma membrane"/>
    <property type="evidence" value="ECO:0007669"/>
    <property type="project" value="UniProtKB-SubCell"/>
</dbReference>
<dbReference type="InterPro" id="IPR005498">
    <property type="entry name" value="T4SS_VirB10/TraB/TrbI"/>
</dbReference>
<evidence type="ECO:0000256" key="1">
    <source>
        <dbReference type="ARBA" id="ARBA00004162"/>
    </source>
</evidence>
<reference evidence="10" key="1">
    <citation type="submission" date="2016-03" db="EMBL/GenBank/DDBJ databases">
        <authorList>
            <person name="Heylen K."/>
            <person name="De Vos P."/>
            <person name="Vekeman B."/>
        </authorList>
    </citation>
    <scope>NUCLEOTIDE SEQUENCE [LARGE SCALE GENOMIC DNA]</scope>
    <source>
        <strain evidence="10">R-45371</strain>
    </source>
</reference>
<keyword evidence="3" id="KW-1003">Cell membrane</keyword>